<organism evidence="1 2">
    <name type="scientific">Mangrovibacterium diazotrophicum</name>
    <dbReference type="NCBI Taxonomy" id="1261403"/>
    <lineage>
        <taxon>Bacteria</taxon>
        <taxon>Pseudomonadati</taxon>
        <taxon>Bacteroidota</taxon>
        <taxon>Bacteroidia</taxon>
        <taxon>Marinilabiliales</taxon>
        <taxon>Prolixibacteraceae</taxon>
        <taxon>Mangrovibacterium</taxon>
    </lineage>
</organism>
<gene>
    <name evidence="1" type="ORF">BC643_1020</name>
</gene>
<dbReference type="AlphaFoldDB" id="A0A419W5D9"/>
<reference evidence="1 2" key="1">
    <citation type="submission" date="2018-09" db="EMBL/GenBank/DDBJ databases">
        <title>Genomic Encyclopedia of Archaeal and Bacterial Type Strains, Phase II (KMG-II): from individual species to whole genera.</title>
        <authorList>
            <person name="Goeker M."/>
        </authorList>
    </citation>
    <scope>NUCLEOTIDE SEQUENCE [LARGE SCALE GENOMIC DNA]</scope>
    <source>
        <strain evidence="1 2">DSM 27148</strain>
    </source>
</reference>
<proteinExistence type="predicted"/>
<dbReference type="Proteomes" id="UP000283387">
    <property type="component" value="Unassembled WGS sequence"/>
</dbReference>
<comment type="caution">
    <text evidence="1">The sequence shown here is derived from an EMBL/GenBank/DDBJ whole genome shotgun (WGS) entry which is preliminary data.</text>
</comment>
<keyword evidence="2" id="KW-1185">Reference proteome</keyword>
<name>A0A419W5D9_9BACT</name>
<protein>
    <submittedName>
        <fullName evidence="1">Putative BNR repeat neuraminidase</fullName>
    </submittedName>
</protein>
<sequence length="676" mass="77246">MKGCSSYFGQPSFFNPEFGDKFKGTDLGASDYQTKRTAMFKQKKRLKTRASANLLKSITGLLLTILLLSCTQTKERAANQLTERFQLAKEGAWCWFADPRALHYENEAGTINKTYIGYIDIHGNIKAAQHDFKTGETQEVLVRSWFQPDDHDNPTFLVLPDERVMIFYSRHTDEPCFYYRVSKQPGDITDLGPEMKIETQNNTTYPSPFILSDDPDHFYLCWRGISWHPTIAKLTLPDEADHVEIVWGPKQIVQSTAARPYAKYTSNGKDKICMAYTTGHPDPTIPNWLYFNFIDINSMELEDVTGKVISKLGEGLHHVAATQEYKAEYPSAVVDDSQLRDWLWQVTMDKDGKPVIAMVRISEDKSSHDYYYARWTGSEWQKTFLTNAGAHFHQSPDIEKCYSGGLAIDDQNPNEVYCTVPVEGKHGKVYELIKYTVDDTGNVSRTDTLTKDSEFNNVRPFIIPNRRKTPLKLTWMYGNYYDWIVSRERPLGFNTSIYTDFNLKGEKVDLDAGVTHYEADPVHGNEHRSFYLSEATEFSVFLDLDLDSATYSGELLSWEKLGYGIEKGSMKTYVRFDGKIYRSNNLLGTSDSWMENARSTNGRWCAPVKYPSVLLTLVYADGVLSVYVNGLLNQVVPLSDFHEVQFEVGNLASKIKLCRIYNRKLNFTEISRLSGN</sequence>
<dbReference type="EMBL" id="RAPN01000001">
    <property type="protein sequence ID" value="RKD90679.1"/>
    <property type="molecule type" value="Genomic_DNA"/>
</dbReference>
<accession>A0A419W5D9</accession>
<evidence type="ECO:0000313" key="1">
    <source>
        <dbReference type="EMBL" id="RKD90679.1"/>
    </source>
</evidence>
<dbReference type="RefSeq" id="WP_211337989.1">
    <property type="nucleotide sequence ID" value="NZ_RAPN01000001.1"/>
</dbReference>
<dbReference type="Pfam" id="PF15892">
    <property type="entry name" value="BNR_4"/>
    <property type="match status" value="1"/>
</dbReference>
<evidence type="ECO:0000313" key="2">
    <source>
        <dbReference type="Proteomes" id="UP000283387"/>
    </source>
</evidence>